<feature type="transmembrane region" description="Helical" evidence="10">
    <location>
        <begin position="178"/>
        <end position="199"/>
    </location>
</feature>
<evidence type="ECO:0000256" key="7">
    <source>
        <dbReference type="ARBA" id="ARBA00023065"/>
    </source>
</evidence>
<evidence type="ECO:0000256" key="1">
    <source>
        <dbReference type="ARBA" id="ARBA00004651"/>
    </source>
</evidence>
<dbReference type="Pfam" id="PF01554">
    <property type="entry name" value="MatE"/>
    <property type="match status" value="2"/>
</dbReference>
<feature type="transmembrane region" description="Helical" evidence="10">
    <location>
        <begin position="387"/>
        <end position="408"/>
    </location>
</feature>
<evidence type="ECO:0000256" key="8">
    <source>
        <dbReference type="ARBA" id="ARBA00023136"/>
    </source>
</evidence>
<keyword evidence="7" id="KW-0406">Ion transport</keyword>
<keyword evidence="8 10" id="KW-0472">Membrane</keyword>
<protein>
    <recommendedName>
        <fullName evidence="9">Multidrug-efflux transporter</fullName>
    </recommendedName>
</protein>
<feature type="transmembrane region" description="Helical" evidence="10">
    <location>
        <begin position="415"/>
        <end position="438"/>
    </location>
</feature>
<sequence length="478" mass="50504">MTAQVDRTHGLLALIREGKPMTLGQQLRLAVQLSIPAVIAQLSSIIMQYIDAAMVGSLGAEASASIGLVSTTTWLFWGLCVAAATGFSVQVAHKIGAGDMAGARAVLRQALTATLAFSMLLAVLGATISSLLPGWLGGDMSIRKDASLYFLIFSLFLPALQMNFLAGGMLRCSGNMHVPSLLGVVMCILDVVFNFFLIFPSREWSVAGLSFTVPGAGLGVGGAALGTVAAEAVTACILLWYLWTRSSELSQKGKGGSFLPEAATLKRAVHIGFPMGLEHLVICGAQIMTTVIVAPLGVFAIAANSFAITAESLCYMPGYGIADAATTLVGQSVGAGRRRLTRSFARITVLMGMVVMGVMGVLMYLLAPQIIGLMTPVPEIRELGVMALRIEAFAEPMFAASIVAYGVFVGAADTLVPCLMNFFSIWAVRLSLAAWLAPSLGLKGVWIAMCVELCFRGLIFLIRLKRERWMKKGAGGLP</sequence>
<accession>A0ABS2E0N6</accession>
<comment type="subcellular location">
    <subcellularLocation>
        <location evidence="1">Cell membrane</location>
        <topology evidence="1">Multi-pass membrane protein</topology>
    </subcellularLocation>
</comment>
<feature type="transmembrane region" description="Helical" evidence="10">
    <location>
        <begin position="347"/>
        <end position="367"/>
    </location>
</feature>
<feature type="transmembrane region" description="Helical" evidence="10">
    <location>
        <begin position="444"/>
        <end position="462"/>
    </location>
</feature>
<keyword evidence="5 10" id="KW-0812">Transmembrane</keyword>
<evidence type="ECO:0000256" key="5">
    <source>
        <dbReference type="ARBA" id="ARBA00022692"/>
    </source>
</evidence>
<dbReference type="Proteomes" id="UP000766986">
    <property type="component" value="Unassembled WGS sequence"/>
</dbReference>
<keyword evidence="12" id="KW-1185">Reference proteome</keyword>
<feature type="transmembrane region" description="Helical" evidence="10">
    <location>
        <begin position="62"/>
        <end position="89"/>
    </location>
</feature>
<comment type="caution">
    <text evidence="11">The sequence shown here is derived from an EMBL/GenBank/DDBJ whole genome shotgun (WGS) entry which is preliminary data.</text>
</comment>
<feature type="transmembrane region" description="Helical" evidence="10">
    <location>
        <begin position="219"/>
        <end position="243"/>
    </location>
</feature>
<keyword evidence="6 10" id="KW-1133">Transmembrane helix</keyword>
<dbReference type="PANTHER" id="PTHR43298:SF2">
    <property type="entry name" value="FMN_FAD EXPORTER YEEO-RELATED"/>
    <property type="match status" value="1"/>
</dbReference>
<organism evidence="11 12">
    <name type="scientific">Mediterranea massiliensis</name>
    <dbReference type="NCBI Taxonomy" id="1841865"/>
    <lineage>
        <taxon>Bacteria</taxon>
        <taxon>Pseudomonadati</taxon>
        <taxon>Bacteroidota</taxon>
        <taxon>Bacteroidia</taxon>
        <taxon>Bacteroidales</taxon>
        <taxon>Bacteroidaceae</taxon>
        <taxon>Mediterranea</taxon>
    </lineage>
</organism>
<keyword evidence="3" id="KW-0050">Antiport</keyword>
<dbReference type="PIRSF" id="PIRSF006603">
    <property type="entry name" value="DinF"/>
    <property type="match status" value="1"/>
</dbReference>
<dbReference type="PANTHER" id="PTHR43298">
    <property type="entry name" value="MULTIDRUG RESISTANCE PROTEIN NORM-RELATED"/>
    <property type="match status" value="1"/>
</dbReference>
<gene>
    <name evidence="11" type="ORF">H7U35_08005</name>
</gene>
<evidence type="ECO:0000313" key="12">
    <source>
        <dbReference type="Proteomes" id="UP000766986"/>
    </source>
</evidence>
<keyword evidence="4" id="KW-1003">Cell membrane</keyword>
<dbReference type="EMBL" id="JACLYZ010000014">
    <property type="protein sequence ID" value="MBM6735162.1"/>
    <property type="molecule type" value="Genomic_DNA"/>
</dbReference>
<dbReference type="CDD" id="cd13137">
    <property type="entry name" value="MATE_NorM_like"/>
    <property type="match status" value="1"/>
</dbReference>
<dbReference type="InterPro" id="IPR048279">
    <property type="entry name" value="MdtK-like"/>
</dbReference>
<feature type="transmembrane region" description="Helical" evidence="10">
    <location>
        <begin position="148"/>
        <end position="166"/>
    </location>
</feature>
<reference evidence="11 12" key="1">
    <citation type="journal article" date="2021" name="Sci. Rep.">
        <title>The distribution of antibiotic resistance genes in chicken gut microbiota commensals.</title>
        <authorList>
            <person name="Juricova H."/>
            <person name="Matiasovicova J."/>
            <person name="Kubasova T."/>
            <person name="Cejkova D."/>
            <person name="Rychlik I."/>
        </authorList>
    </citation>
    <scope>NUCLEOTIDE SEQUENCE [LARGE SCALE GENOMIC DNA]</scope>
    <source>
        <strain evidence="11 12">An772</strain>
    </source>
</reference>
<dbReference type="InterPro" id="IPR050222">
    <property type="entry name" value="MATE_MdtK"/>
</dbReference>
<evidence type="ECO:0000313" key="11">
    <source>
        <dbReference type="EMBL" id="MBM6735162.1"/>
    </source>
</evidence>
<feature type="transmembrane region" description="Helical" evidence="10">
    <location>
        <begin position="110"/>
        <end position="136"/>
    </location>
</feature>
<evidence type="ECO:0000256" key="4">
    <source>
        <dbReference type="ARBA" id="ARBA00022475"/>
    </source>
</evidence>
<dbReference type="NCBIfam" id="TIGR00797">
    <property type="entry name" value="matE"/>
    <property type="match status" value="1"/>
</dbReference>
<dbReference type="RefSeq" id="WP_205095339.1">
    <property type="nucleotide sequence ID" value="NZ_CAWVFH010000005.1"/>
</dbReference>
<evidence type="ECO:0000256" key="6">
    <source>
        <dbReference type="ARBA" id="ARBA00022989"/>
    </source>
</evidence>
<dbReference type="InterPro" id="IPR002528">
    <property type="entry name" value="MATE_fam"/>
</dbReference>
<feature type="transmembrane region" description="Helical" evidence="10">
    <location>
        <begin position="29"/>
        <end position="50"/>
    </location>
</feature>
<evidence type="ECO:0000256" key="10">
    <source>
        <dbReference type="SAM" id="Phobius"/>
    </source>
</evidence>
<evidence type="ECO:0000256" key="2">
    <source>
        <dbReference type="ARBA" id="ARBA00022448"/>
    </source>
</evidence>
<proteinExistence type="predicted"/>
<keyword evidence="2" id="KW-0813">Transport</keyword>
<name>A0ABS2E0N6_9BACT</name>
<evidence type="ECO:0000256" key="3">
    <source>
        <dbReference type="ARBA" id="ARBA00022449"/>
    </source>
</evidence>
<evidence type="ECO:0000256" key="9">
    <source>
        <dbReference type="ARBA" id="ARBA00031636"/>
    </source>
</evidence>